<keyword evidence="3 6" id="KW-0863">Zinc-finger</keyword>
<dbReference type="KEGG" id="ppyr:116176188"/>
<proteinExistence type="predicted"/>
<dbReference type="RefSeq" id="XP_031350530.1">
    <property type="nucleotide sequence ID" value="XM_031494670.1"/>
</dbReference>
<evidence type="ECO:0000256" key="5">
    <source>
        <dbReference type="ARBA" id="ARBA00023125"/>
    </source>
</evidence>
<protein>
    <recommendedName>
        <fullName evidence="7">THAP-type domain-containing protein</fullName>
    </recommendedName>
</protein>
<keyword evidence="5 6" id="KW-0238">DNA-binding</keyword>
<evidence type="ECO:0000256" key="1">
    <source>
        <dbReference type="ARBA" id="ARBA00001968"/>
    </source>
</evidence>
<dbReference type="OrthoDB" id="6496153at2759"/>
<keyword evidence="2" id="KW-0479">Metal-binding</keyword>
<evidence type="ECO:0000256" key="3">
    <source>
        <dbReference type="ARBA" id="ARBA00022771"/>
    </source>
</evidence>
<dbReference type="Pfam" id="PF05485">
    <property type="entry name" value="THAP"/>
    <property type="match status" value="1"/>
</dbReference>
<dbReference type="PROSITE" id="PS50950">
    <property type="entry name" value="ZF_THAP"/>
    <property type="match status" value="1"/>
</dbReference>
<evidence type="ECO:0000256" key="4">
    <source>
        <dbReference type="ARBA" id="ARBA00022833"/>
    </source>
</evidence>
<name>A0A1Y1M5L1_PHOPY</name>
<dbReference type="PANTHER" id="PTHR23080">
    <property type="entry name" value="THAP DOMAIN PROTEIN"/>
    <property type="match status" value="1"/>
</dbReference>
<dbReference type="InterPro" id="IPR027806">
    <property type="entry name" value="HARBI1_dom"/>
</dbReference>
<evidence type="ECO:0000259" key="7">
    <source>
        <dbReference type="PROSITE" id="PS50950"/>
    </source>
</evidence>
<organism evidence="8">
    <name type="scientific">Photinus pyralis</name>
    <name type="common">Common eastern firefly</name>
    <name type="synonym">Lampyris pyralis</name>
    <dbReference type="NCBI Taxonomy" id="7054"/>
    <lineage>
        <taxon>Eukaryota</taxon>
        <taxon>Metazoa</taxon>
        <taxon>Ecdysozoa</taxon>
        <taxon>Arthropoda</taxon>
        <taxon>Hexapoda</taxon>
        <taxon>Insecta</taxon>
        <taxon>Pterygota</taxon>
        <taxon>Neoptera</taxon>
        <taxon>Endopterygota</taxon>
        <taxon>Coleoptera</taxon>
        <taxon>Polyphaga</taxon>
        <taxon>Elateriformia</taxon>
        <taxon>Elateroidea</taxon>
        <taxon>Lampyridae</taxon>
        <taxon>Lampyrinae</taxon>
        <taxon>Photinus</taxon>
    </lineage>
</organism>
<dbReference type="SUPFAM" id="SSF57716">
    <property type="entry name" value="Glucocorticoid receptor-like (DNA-binding domain)"/>
    <property type="match status" value="1"/>
</dbReference>
<dbReference type="GeneID" id="116176188"/>
<evidence type="ECO:0000313" key="8">
    <source>
        <dbReference type="EMBL" id="JAV81004.1"/>
    </source>
</evidence>
<dbReference type="AlphaFoldDB" id="A0A1Y1M5L1"/>
<evidence type="ECO:0000256" key="2">
    <source>
        <dbReference type="ARBA" id="ARBA00022723"/>
    </source>
</evidence>
<dbReference type="InterPro" id="IPR038441">
    <property type="entry name" value="THAP_Znf_sf"/>
</dbReference>
<reference evidence="8" key="1">
    <citation type="journal article" date="2016" name="Sci. Rep.">
        <title>Molecular characterization of firefly nuptial gifts: a multi-omics approach sheds light on postcopulatory sexual selection.</title>
        <authorList>
            <person name="Al-Wathiqui N."/>
            <person name="Fallon T.R."/>
            <person name="South A."/>
            <person name="Weng J.K."/>
            <person name="Lewis S.M."/>
        </authorList>
    </citation>
    <scope>NUCLEOTIDE SEQUENCE</scope>
</reference>
<dbReference type="EMBL" id="GEZM01040014">
    <property type="protein sequence ID" value="JAV81004.1"/>
    <property type="molecule type" value="Transcribed_RNA"/>
</dbReference>
<dbReference type="Gene3D" id="6.20.210.20">
    <property type="entry name" value="THAP domain"/>
    <property type="match status" value="1"/>
</dbReference>
<dbReference type="Pfam" id="PF13359">
    <property type="entry name" value="DDE_Tnp_4"/>
    <property type="match status" value="1"/>
</dbReference>
<evidence type="ECO:0000256" key="6">
    <source>
        <dbReference type="PROSITE-ProRule" id="PRU00309"/>
    </source>
</evidence>
<comment type="cofactor">
    <cofactor evidence="1">
        <name>a divalent metal cation</name>
        <dbReference type="ChEBI" id="CHEBI:60240"/>
    </cofactor>
</comment>
<dbReference type="GO" id="GO:0003677">
    <property type="term" value="F:DNA binding"/>
    <property type="evidence" value="ECO:0007669"/>
    <property type="project" value="UniProtKB-UniRule"/>
</dbReference>
<dbReference type="GO" id="GO:0008270">
    <property type="term" value="F:zinc ion binding"/>
    <property type="evidence" value="ECO:0007669"/>
    <property type="project" value="UniProtKB-KW"/>
</dbReference>
<dbReference type="Pfam" id="PF13613">
    <property type="entry name" value="HTH_Tnp_4"/>
    <property type="match status" value="1"/>
</dbReference>
<accession>A0A1Y1M5L1</accession>
<sequence>MSKVKKKGQRCCVPGCQSDTIANRNVSFHTFPKDSSEKQIWINRINRVGNRGKYSLWQPTQYHRICGLHFNKSGKRRYEDKYPIYFKHKTYERLQLVPSSYEAIQNVQYEEIVPHCEFEGNMQQEPTLPIQQASPHGPTLQIQQTPRYTYKQMPFKTMLPSITDSVTASNDHNYGLPYMCGEEVSALIKTMNEEILLLKEQLAKCTCMERNRELINIQNELETQRKKNINVRLKLQILEHQMKSCRQAISFNLSNILNNEQMLKFYTGFKSVNRFKILLKFMYLPYRKAKRNIPGRPSSLSYKEQALVFCCRLRLGLLEQDLAYRFCISQSAISKIVIFWINLCSVTLNQINIWPSKDLVCKYMPISFKNKYPTTRVVIDSTELFIEMPSDFIVQSYTYSQYKSHNTAKGLLGITPNGFVSFISDLYPGRSSDKEIFNSCGILQLLEPGDSVMADKGYVIRDELEARGVALNIPPFLASDSKQFSPADVEKTKEIASLRIHVERVISEIKTFRILKFVFPNSAHCSLNQIWKICCHLQNFINEPLLNRKVCNINRNK</sequence>
<feature type="domain" description="THAP-type" evidence="7">
    <location>
        <begin position="7"/>
        <end position="86"/>
    </location>
</feature>
<dbReference type="InterPro" id="IPR027805">
    <property type="entry name" value="Transposase_HTH_dom"/>
</dbReference>
<dbReference type="PANTHER" id="PTHR23080:SF133">
    <property type="entry name" value="SI:CH211-262I1.5-RELATED"/>
    <property type="match status" value="1"/>
</dbReference>
<dbReference type="InterPro" id="IPR006612">
    <property type="entry name" value="THAP_Znf"/>
</dbReference>
<dbReference type="SMART" id="SM00980">
    <property type="entry name" value="THAP"/>
    <property type="match status" value="1"/>
</dbReference>
<keyword evidence="4" id="KW-0862">Zinc</keyword>